<evidence type="ECO:0000313" key="3">
    <source>
        <dbReference type="Proteomes" id="UP000887013"/>
    </source>
</evidence>
<proteinExistence type="predicted"/>
<sequence length="171" mass="18722">MPHHRLAVILFLLAMSVANCDSSEETAASDHIEEYNAEVRGFSDYESWKPSGQSSTPDVILIKQKEPDHHHHHGSSLSSVLKDNLPLLALLAPLAAIAVLFPLKAFLGANYVLFPPVPPPAPMPPAAARDRVGKQDTSFAETQTLAAQVLKMIDELDKMYGETTSKQKKKK</sequence>
<organism evidence="2 3">
    <name type="scientific">Nephila pilipes</name>
    <name type="common">Giant wood spider</name>
    <name type="synonym">Nephila maculata</name>
    <dbReference type="NCBI Taxonomy" id="299642"/>
    <lineage>
        <taxon>Eukaryota</taxon>
        <taxon>Metazoa</taxon>
        <taxon>Ecdysozoa</taxon>
        <taxon>Arthropoda</taxon>
        <taxon>Chelicerata</taxon>
        <taxon>Arachnida</taxon>
        <taxon>Araneae</taxon>
        <taxon>Araneomorphae</taxon>
        <taxon>Entelegynae</taxon>
        <taxon>Araneoidea</taxon>
        <taxon>Nephilidae</taxon>
        <taxon>Nephila</taxon>
    </lineage>
</organism>
<gene>
    <name evidence="2" type="primary">AVEN_83337_1</name>
    <name evidence="2" type="ORF">NPIL_11151</name>
</gene>
<comment type="caution">
    <text evidence="2">The sequence shown here is derived from an EMBL/GenBank/DDBJ whole genome shotgun (WGS) entry which is preliminary data.</text>
</comment>
<keyword evidence="3" id="KW-1185">Reference proteome</keyword>
<dbReference type="OrthoDB" id="6432337at2759"/>
<feature type="chain" id="PRO_5036471302" evidence="1">
    <location>
        <begin position="23"/>
        <end position="171"/>
    </location>
</feature>
<dbReference type="Proteomes" id="UP000887013">
    <property type="component" value="Unassembled WGS sequence"/>
</dbReference>
<evidence type="ECO:0000313" key="2">
    <source>
        <dbReference type="EMBL" id="GFU45276.1"/>
    </source>
</evidence>
<name>A0A8X6USY0_NEPPI</name>
<feature type="signal peptide" evidence="1">
    <location>
        <begin position="1"/>
        <end position="22"/>
    </location>
</feature>
<keyword evidence="1" id="KW-0732">Signal</keyword>
<dbReference type="EMBL" id="BMAW01085956">
    <property type="protein sequence ID" value="GFU45276.1"/>
    <property type="molecule type" value="Genomic_DNA"/>
</dbReference>
<evidence type="ECO:0000256" key="1">
    <source>
        <dbReference type="SAM" id="SignalP"/>
    </source>
</evidence>
<reference evidence="2" key="1">
    <citation type="submission" date="2020-08" db="EMBL/GenBank/DDBJ databases">
        <title>Multicomponent nature underlies the extraordinary mechanical properties of spider dragline silk.</title>
        <authorList>
            <person name="Kono N."/>
            <person name="Nakamura H."/>
            <person name="Mori M."/>
            <person name="Yoshida Y."/>
            <person name="Ohtoshi R."/>
            <person name="Malay A.D."/>
            <person name="Moran D.A.P."/>
            <person name="Tomita M."/>
            <person name="Numata K."/>
            <person name="Arakawa K."/>
        </authorList>
    </citation>
    <scope>NUCLEOTIDE SEQUENCE</scope>
</reference>
<accession>A0A8X6USY0</accession>
<dbReference type="AlphaFoldDB" id="A0A8X6USY0"/>
<protein>
    <submittedName>
        <fullName evidence="2">Uncharacterized protein</fullName>
    </submittedName>
</protein>